<sequence>MDIDLSPQLAKKVYGGNGGSYHAWSPSELPMLQRGNIGAAKLALEKNGLALPRYSDSSKVAYVLQGNGVAGIILPESEEKVIAIKKGDAIAIPFGVVTWWYNMEDTELVVLFLGDTSKAHKAGEFTDFFLTGSNGIFTGFSTEFVSRAWDLEEKDVKILVGNQSGKGIVKLEGNVSIPQPKQEHRKGMVLNCEEAPLDVDIKNGGRVVVLNTKNLPLVGEVGLGADLVRLDGRAMCSPGFSCDSALQVTYVVRGSGRVQVVGVDGRRVLDTTLKAGNLFIVPRFFVVSKIAEDDGMEWFSIISTPNPIFTHLAGSSSVWKALSPSILQAAFNVDSGVEQLFRSKRTADAIFFPPPN</sequence>
<dbReference type="EMBL" id="CM039434">
    <property type="protein sequence ID" value="KAI4322178.1"/>
    <property type="molecule type" value="Genomic_DNA"/>
</dbReference>
<evidence type="ECO:0000313" key="1">
    <source>
        <dbReference type="EMBL" id="KAI4322178.1"/>
    </source>
</evidence>
<reference evidence="1 2" key="1">
    <citation type="journal article" date="2022" name="DNA Res.">
        <title>Chromosomal-level genome assembly of the orchid tree Bauhinia variegata (Leguminosae; Cercidoideae) supports the allotetraploid origin hypothesis of Bauhinia.</title>
        <authorList>
            <person name="Zhong Y."/>
            <person name="Chen Y."/>
            <person name="Zheng D."/>
            <person name="Pang J."/>
            <person name="Liu Y."/>
            <person name="Luo S."/>
            <person name="Meng S."/>
            <person name="Qian L."/>
            <person name="Wei D."/>
            <person name="Dai S."/>
            <person name="Zhou R."/>
        </authorList>
    </citation>
    <scope>NUCLEOTIDE SEQUENCE [LARGE SCALE GENOMIC DNA]</scope>
    <source>
        <strain evidence="1">BV-YZ2020</strain>
    </source>
</reference>
<keyword evidence="2" id="KW-1185">Reference proteome</keyword>
<accession>A0ACB9MDW4</accession>
<dbReference type="Proteomes" id="UP000828941">
    <property type="component" value="Chromosome 9"/>
</dbReference>
<name>A0ACB9MDW4_BAUVA</name>
<organism evidence="1 2">
    <name type="scientific">Bauhinia variegata</name>
    <name type="common">Purple orchid tree</name>
    <name type="synonym">Phanera variegata</name>
    <dbReference type="NCBI Taxonomy" id="167791"/>
    <lineage>
        <taxon>Eukaryota</taxon>
        <taxon>Viridiplantae</taxon>
        <taxon>Streptophyta</taxon>
        <taxon>Embryophyta</taxon>
        <taxon>Tracheophyta</taxon>
        <taxon>Spermatophyta</taxon>
        <taxon>Magnoliopsida</taxon>
        <taxon>eudicotyledons</taxon>
        <taxon>Gunneridae</taxon>
        <taxon>Pentapetalae</taxon>
        <taxon>rosids</taxon>
        <taxon>fabids</taxon>
        <taxon>Fabales</taxon>
        <taxon>Fabaceae</taxon>
        <taxon>Cercidoideae</taxon>
        <taxon>Cercideae</taxon>
        <taxon>Bauhiniinae</taxon>
        <taxon>Bauhinia</taxon>
    </lineage>
</organism>
<gene>
    <name evidence="1" type="ORF">L6164_021895</name>
</gene>
<proteinExistence type="predicted"/>
<protein>
    <submittedName>
        <fullName evidence="1">Uncharacterized protein</fullName>
    </submittedName>
</protein>
<comment type="caution">
    <text evidence="1">The sequence shown here is derived from an EMBL/GenBank/DDBJ whole genome shotgun (WGS) entry which is preliminary data.</text>
</comment>
<evidence type="ECO:0000313" key="2">
    <source>
        <dbReference type="Proteomes" id="UP000828941"/>
    </source>
</evidence>